<reference evidence="3 4" key="1">
    <citation type="submission" date="2023-12" db="EMBL/GenBank/DDBJ databases">
        <title>Sinomonas terricola sp. nov, isolated from litchi orchard soil in Guangdong, PR China.</title>
        <authorList>
            <person name="Jiaxin W."/>
            <person name="Yang Z."/>
            <person name="Honghui Z."/>
        </authorList>
    </citation>
    <scope>NUCLEOTIDE SEQUENCE [LARGE SCALE GENOMIC DNA]</scope>
    <source>
        <strain evidence="3 4">JGH33</strain>
    </source>
</reference>
<evidence type="ECO:0000313" key="3">
    <source>
        <dbReference type="EMBL" id="MEA5456440.1"/>
    </source>
</evidence>
<feature type="domain" description="SIS" evidence="2">
    <location>
        <begin position="44"/>
        <end position="185"/>
    </location>
</feature>
<gene>
    <name evidence="3" type="ORF">SPF06_17040</name>
</gene>
<dbReference type="PANTHER" id="PTHR30390:SF6">
    <property type="entry name" value="DNAA INITIATOR-ASSOCIATING PROTEIN DIAA"/>
    <property type="match status" value="1"/>
</dbReference>
<evidence type="ECO:0000313" key="4">
    <source>
        <dbReference type="Proteomes" id="UP001304769"/>
    </source>
</evidence>
<dbReference type="Pfam" id="PF01380">
    <property type="entry name" value="SIS"/>
    <property type="match status" value="1"/>
</dbReference>
<dbReference type="Proteomes" id="UP001304769">
    <property type="component" value="Unassembled WGS sequence"/>
</dbReference>
<dbReference type="InterPro" id="IPR046348">
    <property type="entry name" value="SIS_dom_sf"/>
</dbReference>
<comment type="caution">
    <text evidence="3">The sequence shown here is derived from an EMBL/GenBank/DDBJ whole genome shotgun (WGS) entry which is preliminary data.</text>
</comment>
<keyword evidence="4" id="KW-1185">Reference proteome</keyword>
<evidence type="ECO:0000256" key="1">
    <source>
        <dbReference type="SAM" id="MobiDB-lite"/>
    </source>
</evidence>
<dbReference type="Gene3D" id="3.40.50.10490">
    <property type="entry name" value="Glucose-6-phosphate isomerase like protein, domain 1"/>
    <property type="match status" value="1"/>
</dbReference>
<feature type="compositionally biased region" description="Basic and acidic residues" evidence="1">
    <location>
        <begin position="1"/>
        <end position="17"/>
    </location>
</feature>
<dbReference type="InterPro" id="IPR001347">
    <property type="entry name" value="SIS_dom"/>
</dbReference>
<protein>
    <submittedName>
        <fullName evidence="3">SIS domain-containing protein</fullName>
    </submittedName>
</protein>
<dbReference type="InterPro" id="IPR050099">
    <property type="entry name" value="SIS_GmhA/DiaA_subfam"/>
</dbReference>
<dbReference type="EMBL" id="JAYGGQ010000014">
    <property type="protein sequence ID" value="MEA5456440.1"/>
    <property type="molecule type" value="Genomic_DNA"/>
</dbReference>
<sequence>MKASRPFRERAATRSHEPAGAFGASRSAVPPALAGAHMVPDEELAKEIEANVGEAEESLHSLRRQSYVIAGWARELARRLASGSRLLVAGNGAPGAEAQVRARARHGDVVLLLSTNGRSPRLVAAARTAHELGARTWAFTGPTPNPLAAAVDEVVALEGRNCHVEEAQLVGLHALRECFEDCVAEREER</sequence>
<accession>A0ABU5TA90</accession>
<dbReference type="RefSeq" id="WP_323280332.1">
    <property type="nucleotide sequence ID" value="NZ_JAYGGQ010000014.1"/>
</dbReference>
<organism evidence="3 4">
    <name type="scientific">Sinomonas terricola</name>
    <dbReference type="NCBI Taxonomy" id="3110330"/>
    <lineage>
        <taxon>Bacteria</taxon>
        <taxon>Bacillati</taxon>
        <taxon>Actinomycetota</taxon>
        <taxon>Actinomycetes</taxon>
        <taxon>Micrococcales</taxon>
        <taxon>Micrococcaceae</taxon>
        <taxon>Sinomonas</taxon>
    </lineage>
</organism>
<dbReference type="SUPFAM" id="SSF53697">
    <property type="entry name" value="SIS domain"/>
    <property type="match status" value="1"/>
</dbReference>
<dbReference type="PROSITE" id="PS51464">
    <property type="entry name" value="SIS"/>
    <property type="match status" value="1"/>
</dbReference>
<name>A0ABU5TA90_9MICC</name>
<proteinExistence type="predicted"/>
<evidence type="ECO:0000259" key="2">
    <source>
        <dbReference type="PROSITE" id="PS51464"/>
    </source>
</evidence>
<dbReference type="PANTHER" id="PTHR30390">
    <property type="entry name" value="SEDOHEPTULOSE 7-PHOSPHATE ISOMERASE / DNAA INITIATOR-ASSOCIATING FACTOR FOR REPLICATION INITIATION"/>
    <property type="match status" value="1"/>
</dbReference>
<feature type="region of interest" description="Disordered" evidence="1">
    <location>
        <begin position="1"/>
        <end position="26"/>
    </location>
</feature>